<sequence>MVATTTNSSLGELILHHRKQAEMTLVQLEKLTKVDKASLSRIESGQIKRPSLEKLMKIGVILNIPDEEIIDRYIQVEERQNILVSILHKLIKDNHLPLINKAAMKVLKSTEEDSEELVKMLYEMTETIKEPSVKLSLYELIISYSRAHGIMPYIAMGLLQVYLIERDDFTKLRATYESGKSVLFFANSLTSEERGVLYYKLAVHAYNLCLFQESVEMGEKALGETISDTKMHANTIFALCNSCYHLGEYEQTKEYLIQYKVFPLPRVKDNTKGIEAALHLANGNHQIAISIMQDTISNCGDFALLHVVNLLITLYFETNNQAEIEKLFRLEEKLLLITYVTPFKKAEMAHYFKLKGDYFILIEDIRQGVNCYLEAATRYAKVDLIAKESECLRLVMNIHTLNKEAIDVSTFEKLEIYYDNKTKTSN</sequence>
<comment type="caution">
    <text evidence="2">The sequence shown here is derived from an EMBL/GenBank/DDBJ whole genome shotgun (WGS) entry which is preliminary data.</text>
</comment>
<dbReference type="EMBL" id="JAVAMP010000027">
    <property type="protein sequence ID" value="MDP5277173.1"/>
    <property type="molecule type" value="Genomic_DNA"/>
</dbReference>
<accession>A0ABT9J6J6</accession>
<keyword evidence="3" id="KW-1185">Reference proteome</keyword>
<dbReference type="SUPFAM" id="SSF47413">
    <property type="entry name" value="lambda repressor-like DNA-binding domains"/>
    <property type="match status" value="1"/>
</dbReference>
<dbReference type="SMART" id="SM00530">
    <property type="entry name" value="HTH_XRE"/>
    <property type="match status" value="1"/>
</dbReference>
<proteinExistence type="predicted"/>
<organism evidence="2 3">
    <name type="scientific">Chengkuizengella axinellae</name>
    <dbReference type="NCBI Taxonomy" id="3064388"/>
    <lineage>
        <taxon>Bacteria</taxon>
        <taxon>Bacillati</taxon>
        <taxon>Bacillota</taxon>
        <taxon>Bacilli</taxon>
        <taxon>Bacillales</taxon>
        <taxon>Paenibacillaceae</taxon>
        <taxon>Chengkuizengella</taxon>
    </lineage>
</organism>
<dbReference type="Pfam" id="PF01381">
    <property type="entry name" value="HTH_3"/>
    <property type="match status" value="1"/>
</dbReference>
<name>A0ABT9J6J6_9BACL</name>
<dbReference type="Gene3D" id="1.10.260.40">
    <property type="entry name" value="lambda repressor-like DNA-binding domains"/>
    <property type="match status" value="1"/>
</dbReference>
<dbReference type="InterPro" id="IPR001387">
    <property type="entry name" value="Cro/C1-type_HTH"/>
</dbReference>
<protein>
    <submittedName>
        <fullName evidence="2">Helix-turn-helix transcriptional regulator</fullName>
    </submittedName>
</protein>
<evidence type="ECO:0000313" key="3">
    <source>
        <dbReference type="Proteomes" id="UP001231941"/>
    </source>
</evidence>
<dbReference type="PROSITE" id="PS50943">
    <property type="entry name" value="HTH_CROC1"/>
    <property type="match status" value="1"/>
</dbReference>
<evidence type="ECO:0000259" key="1">
    <source>
        <dbReference type="PROSITE" id="PS50943"/>
    </source>
</evidence>
<feature type="domain" description="HTH cro/C1-type" evidence="1">
    <location>
        <begin position="14"/>
        <end position="69"/>
    </location>
</feature>
<gene>
    <name evidence="2" type="ORF">Q5Y73_24110</name>
</gene>
<dbReference type="Proteomes" id="UP001231941">
    <property type="component" value="Unassembled WGS sequence"/>
</dbReference>
<dbReference type="InterPro" id="IPR010982">
    <property type="entry name" value="Lambda_DNA-bd_dom_sf"/>
</dbReference>
<dbReference type="CDD" id="cd00093">
    <property type="entry name" value="HTH_XRE"/>
    <property type="match status" value="1"/>
</dbReference>
<dbReference type="RefSeq" id="WP_305994472.1">
    <property type="nucleotide sequence ID" value="NZ_JAVAMP010000027.1"/>
</dbReference>
<reference evidence="2 3" key="1">
    <citation type="submission" date="2023-08" db="EMBL/GenBank/DDBJ databases">
        <authorList>
            <person name="Park J.-S."/>
        </authorList>
    </citation>
    <scope>NUCLEOTIDE SEQUENCE [LARGE SCALE GENOMIC DNA]</scope>
    <source>
        <strain evidence="2 3">2205SS18-9</strain>
    </source>
</reference>
<evidence type="ECO:0000313" key="2">
    <source>
        <dbReference type="EMBL" id="MDP5277173.1"/>
    </source>
</evidence>